<evidence type="ECO:0000256" key="3">
    <source>
        <dbReference type="ARBA" id="ARBA00004401"/>
    </source>
</evidence>
<keyword evidence="12" id="KW-0325">Glycoprotein</keyword>
<protein>
    <recommendedName>
        <fullName evidence="5">glucan endo-1,3-beta-D-glucosidase</fullName>
        <ecNumber evidence="5">3.2.1.39</ecNumber>
    </recommendedName>
    <alternativeName>
        <fullName evidence="18">Endo-1,3-beta-glucanase btgC</fullName>
    </alternativeName>
    <alternativeName>
        <fullName evidence="17">Laminarinase btgC</fullName>
    </alternativeName>
</protein>
<dbReference type="GO" id="GO:0042973">
    <property type="term" value="F:glucan endo-1,3-beta-D-glucosidase activity"/>
    <property type="evidence" value="ECO:0007669"/>
    <property type="project" value="UniProtKB-EC"/>
</dbReference>
<keyword evidence="13" id="KW-0119">Carbohydrate metabolism</keyword>
<feature type="compositionally biased region" description="Polar residues" evidence="20">
    <location>
        <begin position="128"/>
        <end position="141"/>
    </location>
</feature>
<comment type="catalytic activity">
    <reaction evidence="1">
        <text>Hydrolysis of (1-&gt;3)-beta-D-glucosidic linkages in (1-&gt;3)-beta-D-glucans.</text>
        <dbReference type="EC" id="3.2.1.39"/>
    </reaction>
</comment>
<dbReference type="SUPFAM" id="SSF51445">
    <property type="entry name" value="(Trans)glycosidases"/>
    <property type="match status" value="1"/>
</dbReference>
<comment type="similarity">
    <text evidence="4 19">Belongs to the glycosyl hydrolase 17 family.</text>
</comment>
<dbReference type="InterPro" id="IPR017853">
    <property type="entry name" value="GH"/>
</dbReference>
<dbReference type="Gene3D" id="3.20.20.80">
    <property type="entry name" value="Glycosidases"/>
    <property type="match status" value="1"/>
</dbReference>
<dbReference type="EMBL" id="JAAAJA010000252">
    <property type="protein sequence ID" value="KAG0257590.1"/>
    <property type="molecule type" value="Genomic_DNA"/>
</dbReference>
<feature type="compositionally biased region" description="Low complexity" evidence="20">
    <location>
        <begin position="153"/>
        <end position="163"/>
    </location>
</feature>
<keyword evidence="6" id="KW-1003">Cell membrane</keyword>
<dbReference type="Pfam" id="PF00332">
    <property type="entry name" value="Glyco_hydro_17"/>
    <property type="match status" value="1"/>
</dbReference>
<accession>A0A9P6Q331</accession>
<evidence type="ECO:0000256" key="20">
    <source>
        <dbReference type="SAM" id="MobiDB-lite"/>
    </source>
</evidence>
<feature type="region of interest" description="Disordered" evidence="20">
    <location>
        <begin position="1"/>
        <end position="45"/>
    </location>
</feature>
<evidence type="ECO:0000256" key="14">
    <source>
        <dbReference type="ARBA" id="ARBA00023316"/>
    </source>
</evidence>
<evidence type="ECO:0000313" key="22">
    <source>
        <dbReference type="EMBL" id="KAG0257590.1"/>
    </source>
</evidence>
<reference evidence="22" key="1">
    <citation type="journal article" date="2020" name="Fungal Divers.">
        <title>Resolving the Mortierellaceae phylogeny through synthesis of multi-gene phylogenetics and phylogenomics.</title>
        <authorList>
            <person name="Vandepol N."/>
            <person name="Liber J."/>
            <person name="Desiro A."/>
            <person name="Na H."/>
            <person name="Kennedy M."/>
            <person name="Barry K."/>
            <person name="Grigoriev I.V."/>
            <person name="Miller A.N."/>
            <person name="O'Donnell K."/>
            <person name="Stajich J.E."/>
            <person name="Bonito G."/>
        </authorList>
    </citation>
    <scope>NUCLEOTIDE SEQUENCE</scope>
    <source>
        <strain evidence="22">KOD948</strain>
    </source>
</reference>
<keyword evidence="21" id="KW-1133">Transmembrane helix</keyword>
<comment type="caution">
    <text evidence="22">The sequence shown here is derived from an EMBL/GenBank/DDBJ whole genome shotgun (WGS) entry which is preliminary data.</text>
</comment>
<feature type="compositionally biased region" description="Basic and acidic residues" evidence="20">
    <location>
        <begin position="85"/>
        <end position="97"/>
    </location>
</feature>
<evidence type="ECO:0000256" key="11">
    <source>
        <dbReference type="ARBA" id="ARBA00023136"/>
    </source>
</evidence>
<dbReference type="GO" id="GO:0005886">
    <property type="term" value="C:plasma membrane"/>
    <property type="evidence" value="ECO:0007669"/>
    <property type="project" value="UniProtKB-SubCell"/>
</dbReference>
<dbReference type="PANTHER" id="PTHR16631:SF17">
    <property type="entry name" value="GLUCAN ENDO-1,3-BETA-GLUCOSIDASE BTGC"/>
    <property type="match status" value="1"/>
</dbReference>
<evidence type="ECO:0000256" key="10">
    <source>
        <dbReference type="ARBA" id="ARBA00022801"/>
    </source>
</evidence>
<dbReference type="Proteomes" id="UP000726737">
    <property type="component" value="Unassembled WGS sequence"/>
</dbReference>
<evidence type="ECO:0000256" key="7">
    <source>
        <dbReference type="ARBA" id="ARBA00022512"/>
    </source>
</evidence>
<dbReference type="AlphaFoldDB" id="A0A9P6Q331"/>
<feature type="region of interest" description="Disordered" evidence="20">
    <location>
        <begin position="83"/>
        <end position="164"/>
    </location>
</feature>
<organism evidence="22 23">
    <name type="scientific">Mortierella polycephala</name>
    <dbReference type="NCBI Taxonomy" id="41804"/>
    <lineage>
        <taxon>Eukaryota</taxon>
        <taxon>Fungi</taxon>
        <taxon>Fungi incertae sedis</taxon>
        <taxon>Mucoromycota</taxon>
        <taxon>Mortierellomycotina</taxon>
        <taxon>Mortierellomycetes</taxon>
        <taxon>Mortierellales</taxon>
        <taxon>Mortierellaceae</taxon>
        <taxon>Mortierella</taxon>
    </lineage>
</organism>
<evidence type="ECO:0000313" key="23">
    <source>
        <dbReference type="Proteomes" id="UP000726737"/>
    </source>
</evidence>
<evidence type="ECO:0000256" key="1">
    <source>
        <dbReference type="ARBA" id="ARBA00000382"/>
    </source>
</evidence>
<evidence type="ECO:0000256" key="6">
    <source>
        <dbReference type="ARBA" id="ARBA00022475"/>
    </source>
</evidence>
<dbReference type="InterPro" id="IPR000490">
    <property type="entry name" value="Glyco_hydro_17"/>
</dbReference>
<dbReference type="OrthoDB" id="77201at2759"/>
<dbReference type="GO" id="GO:0009986">
    <property type="term" value="C:cell surface"/>
    <property type="evidence" value="ECO:0007669"/>
    <property type="project" value="TreeGrafter"/>
</dbReference>
<keyword evidence="14" id="KW-0961">Cell wall biogenesis/degradation</keyword>
<dbReference type="GO" id="GO:0071555">
    <property type="term" value="P:cell wall organization"/>
    <property type="evidence" value="ECO:0007669"/>
    <property type="project" value="UniProtKB-KW"/>
</dbReference>
<evidence type="ECO:0000256" key="9">
    <source>
        <dbReference type="ARBA" id="ARBA00022729"/>
    </source>
</evidence>
<dbReference type="InterPro" id="IPR050732">
    <property type="entry name" value="Beta-glucan_modifiers"/>
</dbReference>
<comment type="subcellular location">
    <subcellularLocation>
        <location evidence="3">Cell membrane</location>
        <topology evidence="3">Single-pass type II membrane protein</topology>
    </subcellularLocation>
    <subcellularLocation>
        <location evidence="2">Secreted</location>
        <location evidence="2">Cell wall</location>
    </subcellularLocation>
</comment>
<evidence type="ECO:0000256" key="2">
    <source>
        <dbReference type="ARBA" id="ARBA00004191"/>
    </source>
</evidence>
<evidence type="ECO:0000256" key="16">
    <source>
        <dbReference type="ARBA" id="ARBA00037649"/>
    </source>
</evidence>
<feature type="compositionally biased region" description="Polar residues" evidence="20">
    <location>
        <begin position="8"/>
        <end position="18"/>
    </location>
</feature>
<feature type="transmembrane region" description="Helical" evidence="21">
    <location>
        <begin position="206"/>
        <end position="228"/>
    </location>
</feature>
<evidence type="ECO:0000256" key="12">
    <source>
        <dbReference type="ARBA" id="ARBA00023180"/>
    </source>
</evidence>
<proteinExistence type="inferred from homology"/>
<evidence type="ECO:0000256" key="19">
    <source>
        <dbReference type="RuleBase" id="RU004335"/>
    </source>
</evidence>
<keyword evidence="9" id="KW-0732">Signal</keyword>
<sequence length="545" mass="59710">MDTRLRASASNNTLNSQSSRHRRSALAGSPRSGANSRPPSVAPVITHSQVLESSGAIQSREQLYDILNKDDDQEDMDYMSGAWRQQRDGDTDNELRDNSSFYLTKPRPEFLSRSSNRSSRRSSSESSTVNANSDIELNSRPSRAAKLGGEGISSSNVSAAPSVSEKRATMYENSAFHGEYAELTLKTEKSAWLRSKNRTTRKWKSICCAVGIVALIAAVSGIVLGFVLRKGKVDGLAPPHDPENPTSTIPPITHFTPDPNLRKAFYGVAYNPAKSLMPWCGVTLQAVIDDLILISQITNRVRLYGMDCQQADLTFQAIKALGLKMEVVLTLWVDKDPVTIQRQHDTLFNVLDAHGTDMLTGVSVGNEALFRKDMDLATLGNLMATVRSELIARYNKAIPVFTSEIGSNMDSSLAAVSDMLQGNLHPYFSGTSAQMAANWTLAEYESKIAEYPVSSGLKGVISEIGWPTAPASAVYLNGAVPGLANMQTLVDSFVCQANAAGIPYYWFEFRDEPWKVNPEVPVEPYWGIFDKDAKLKIKIPNCIAP</sequence>
<keyword evidence="8" id="KW-0964">Secreted</keyword>
<comment type="function">
    <text evidence="16">Glucanases play a role in cell expansion during growth, in cell-cell fusion during mating, and in spore release during sporulation. This enzyme may be involved in beta-glucan degradation. Active on laminarin and lichenan.</text>
</comment>
<evidence type="ECO:0000256" key="15">
    <source>
        <dbReference type="ARBA" id="ARBA00023326"/>
    </source>
</evidence>
<dbReference type="EC" id="3.2.1.39" evidence="5"/>
<keyword evidence="11 21" id="KW-0472">Membrane</keyword>
<keyword evidence="7" id="KW-0134">Cell wall</keyword>
<evidence type="ECO:0000256" key="5">
    <source>
        <dbReference type="ARBA" id="ARBA00012780"/>
    </source>
</evidence>
<dbReference type="GO" id="GO:0000272">
    <property type="term" value="P:polysaccharide catabolic process"/>
    <property type="evidence" value="ECO:0007669"/>
    <property type="project" value="UniProtKB-KW"/>
</dbReference>
<dbReference type="PANTHER" id="PTHR16631">
    <property type="entry name" value="GLUCAN 1,3-BETA-GLUCOSIDASE"/>
    <property type="match status" value="1"/>
</dbReference>
<gene>
    <name evidence="22" type="ORF">BG011_003870</name>
</gene>
<evidence type="ECO:0000256" key="21">
    <source>
        <dbReference type="SAM" id="Phobius"/>
    </source>
</evidence>
<keyword evidence="21" id="KW-0812">Transmembrane</keyword>
<evidence type="ECO:0000256" key="18">
    <source>
        <dbReference type="ARBA" id="ARBA00043078"/>
    </source>
</evidence>
<name>A0A9P6Q331_9FUNG</name>
<dbReference type="GO" id="GO:0005576">
    <property type="term" value="C:extracellular region"/>
    <property type="evidence" value="ECO:0007669"/>
    <property type="project" value="TreeGrafter"/>
</dbReference>
<keyword evidence="10" id="KW-0378">Hydrolase</keyword>
<evidence type="ECO:0000256" key="4">
    <source>
        <dbReference type="ARBA" id="ARBA00008773"/>
    </source>
</evidence>
<evidence type="ECO:0000256" key="8">
    <source>
        <dbReference type="ARBA" id="ARBA00022525"/>
    </source>
</evidence>
<keyword evidence="23" id="KW-1185">Reference proteome</keyword>
<dbReference type="GO" id="GO:0009277">
    <property type="term" value="C:fungal-type cell wall"/>
    <property type="evidence" value="ECO:0007669"/>
    <property type="project" value="TreeGrafter"/>
</dbReference>
<evidence type="ECO:0000256" key="13">
    <source>
        <dbReference type="ARBA" id="ARBA00023277"/>
    </source>
</evidence>
<keyword evidence="15" id="KW-0624">Polysaccharide degradation</keyword>
<evidence type="ECO:0000256" key="17">
    <source>
        <dbReference type="ARBA" id="ARBA00042373"/>
    </source>
</evidence>